<dbReference type="PANTHER" id="PTHR10730">
    <property type="entry name" value="PROCOLLAGEN-LYSINE,2-OXOGLUTARATE 5-DIOXYGENASE/GLYCOSYLTRANSFERASE 25 FAMILY MEMBER"/>
    <property type="match status" value="1"/>
</dbReference>
<dbReference type="PANTHER" id="PTHR10730:SF53">
    <property type="entry name" value="GLYCOSYLTRANSFERASE 25 FAMILY MEMBER"/>
    <property type="match status" value="1"/>
</dbReference>
<name>A0A6A6IID8_9PLEO</name>
<reference evidence="6" key="1">
    <citation type="journal article" date="2020" name="Stud. Mycol.">
        <title>101 Dothideomycetes genomes: a test case for predicting lifestyles and emergence of pathogens.</title>
        <authorList>
            <person name="Haridas S."/>
            <person name="Albert R."/>
            <person name="Binder M."/>
            <person name="Bloem J."/>
            <person name="Labutti K."/>
            <person name="Salamov A."/>
            <person name="Andreopoulos B."/>
            <person name="Baker S."/>
            <person name="Barry K."/>
            <person name="Bills G."/>
            <person name="Bluhm B."/>
            <person name="Cannon C."/>
            <person name="Castanera R."/>
            <person name="Culley D."/>
            <person name="Daum C."/>
            <person name="Ezra D."/>
            <person name="Gonzalez J."/>
            <person name="Henrissat B."/>
            <person name="Kuo A."/>
            <person name="Liang C."/>
            <person name="Lipzen A."/>
            <person name="Lutzoni F."/>
            <person name="Magnuson J."/>
            <person name="Mondo S."/>
            <person name="Nolan M."/>
            <person name="Ohm R."/>
            <person name="Pangilinan J."/>
            <person name="Park H.-J."/>
            <person name="Ramirez L."/>
            <person name="Alfaro M."/>
            <person name="Sun H."/>
            <person name="Tritt A."/>
            <person name="Yoshinaga Y."/>
            <person name="Zwiers L.-H."/>
            <person name="Turgeon B."/>
            <person name="Goodwin S."/>
            <person name="Spatafora J."/>
            <person name="Crous P."/>
            <person name="Grigoriev I."/>
        </authorList>
    </citation>
    <scope>NUCLEOTIDE SEQUENCE</scope>
    <source>
        <strain evidence="6">CBS 122368</strain>
    </source>
</reference>
<evidence type="ECO:0000256" key="3">
    <source>
        <dbReference type="ARBA" id="ARBA00022679"/>
    </source>
</evidence>
<evidence type="ECO:0000313" key="6">
    <source>
        <dbReference type="EMBL" id="KAF2249808.1"/>
    </source>
</evidence>
<dbReference type="Pfam" id="PF01755">
    <property type="entry name" value="Glyco_transf_25"/>
    <property type="match status" value="1"/>
</dbReference>
<accession>A0A6A6IID8</accession>
<dbReference type="InterPro" id="IPR002654">
    <property type="entry name" value="Glyco_trans_25"/>
</dbReference>
<organism evidence="6 7">
    <name type="scientific">Trematosphaeria pertusa</name>
    <dbReference type="NCBI Taxonomy" id="390896"/>
    <lineage>
        <taxon>Eukaryota</taxon>
        <taxon>Fungi</taxon>
        <taxon>Dikarya</taxon>
        <taxon>Ascomycota</taxon>
        <taxon>Pezizomycotina</taxon>
        <taxon>Dothideomycetes</taxon>
        <taxon>Pleosporomycetidae</taxon>
        <taxon>Pleosporales</taxon>
        <taxon>Massarineae</taxon>
        <taxon>Trematosphaeriaceae</taxon>
        <taxon>Trematosphaeria</taxon>
    </lineage>
</organism>
<keyword evidence="7" id="KW-1185">Reference proteome</keyword>
<keyword evidence="3 6" id="KW-0808">Transferase</keyword>
<dbReference type="InterPro" id="IPR050757">
    <property type="entry name" value="Collagen_mod_GT25"/>
</dbReference>
<dbReference type="RefSeq" id="XP_033684812.1">
    <property type="nucleotide sequence ID" value="XM_033823616.1"/>
</dbReference>
<keyword evidence="2" id="KW-0328">Glycosyltransferase</keyword>
<dbReference type="EMBL" id="ML987194">
    <property type="protein sequence ID" value="KAF2249808.1"/>
    <property type="molecule type" value="Genomic_DNA"/>
</dbReference>
<evidence type="ECO:0000259" key="5">
    <source>
        <dbReference type="Pfam" id="PF01755"/>
    </source>
</evidence>
<dbReference type="AlphaFoldDB" id="A0A6A6IID8"/>
<evidence type="ECO:0000256" key="1">
    <source>
        <dbReference type="ARBA" id="ARBA00006721"/>
    </source>
</evidence>
<sequence>MPERTDKRDMIALAASLSGIRFQWEDGVDASKVPEKAIPESWNREESNGTYGCWRVHMNIAQRIAAEQIASALVLEDDADWDVNIKNQLVEFARGTRYILDQERQATHSPYGDGWDILWVGHCGARNIEDVDQRYWVIRDDPTAVPQSLWGYPRRQPNLTPPQLNGTFNRVIYGPRRGLCTWGYAISLQGARRLLEDQELEQALPSDRALNRLCYVGGGCLAPYPPLIGTHRAAGSSDRDSDRGDAGGKYRKVGETGQIVFSTKLNLKQLIPIGEDTVVKSQWPDKTLLKEIKGTLEIPRGEGVYVRKDEYKDFPRPS</sequence>
<feature type="domain" description="Glycosyl transferase family 25" evidence="5">
    <location>
        <begin position="4"/>
        <end position="92"/>
    </location>
</feature>
<dbReference type="GO" id="GO:0016740">
    <property type="term" value="F:transferase activity"/>
    <property type="evidence" value="ECO:0007669"/>
    <property type="project" value="UniProtKB-KW"/>
</dbReference>
<proteinExistence type="inferred from homology"/>
<dbReference type="CDD" id="cd06532">
    <property type="entry name" value="Glyco_transf_25"/>
    <property type="match status" value="1"/>
</dbReference>
<feature type="compositionally biased region" description="Basic and acidic residues" evidence="4">
    <location>
        <begin position="237"/>
        <end position="250"/>
    </location>
</feature>
<dbReference type="OrthoDB" id="47375at2759"/>
<dbReference type="Proteomes" id="UP000800094">
    <property type="component" value="Unassembled WGS sequence"/>
</dbReference>
<gene>
    <name evidence="6" type="ORF">BU26DRAFT_425273</name>
</gene>
<evidence type="ECO:0000256" key="4">
    <source>
        <dbReference type="SAM" id="MobiDB-lite"/>
    </source>
</evidence>
<feature type="region of interest" description="Disordered" evidence="4">
    <location>
        <begin position="231"/>
        <end position="250"/>
    </location>
</feature>
<evidence type="ECO:0000256" key="2">
    <source>
        <dbReference type="ARBA" id="ARBA00022676"/>
    </source>
</evidence>
<protein>
    <submittedName>
        <fullName evidence="6">Glycosyltransferase family 25 protein</fullName>
    </submittedName>
</protein>
<comment type="similarity">
    <text evidence="1">Belongs to the glycosyltransferase 25 family.</text>
</comment>
<dbReference type="GeneID" id="54576946"/>
<evidence type="ECO:0000313" key="7">
    <source>
        <dbReference type="Proteomes" id="UP000800094"/>
    </source>
</evidence>